<feature type="compositionally biased region" description="Basic residues" evidence="1">
    <location>
        <begin position="19"/>
        <end position="28"/>
    </location>
</feature>
<name>A0A8S5U8P0_9CAUD</name>
<evidence type="ECO:0000313" key="2">
    <source>
        <dbReference type="EMBL" id="DAF90831.1"/>
    </source>
</evidence>
<reference evidence="2" key="1">
    <citation type="journal article" date="2021" name="Proc. Natl. Acad. Sci. U.S.A.">
        <title>A Catalog of Tens of Thousands of Viruses from Human Metagenomes Reveals Hidden Associations with Chronic Diseases.</title>
        <authorList>
            <person name="Tisza M.J."/>
            <person name="Buck C.B."/>
        </authorList>
    </citation>
    <scope>NUCLEOTIDE SEQUENCE</scope>
    <source>
        <strain evidence="2">Ctp7F23</strain>
    </source>
</reference>
<sequence>MPQGCHLKGDRGNFIPRNYRQHNRKIGRRKDEGACCQ</sequence>
<protein>
    <submittedName>
        <fullName evidence="2">Uncharacterized protein</fullName>
    </submittedName>
</protein>
<organism evidence="2">
    <name type="scientific">Myoviridae sp. ctp7F23</name>
    <dbReference type="NCBI Taxonomy" id="2825174"/>
    <lineage>
        <taxon>Viruses</taxon>
        <taxon>Duplodnaviria</taxon>
        <taxon>Heunggongvirae</taxon>
        <taxon>Uroviricota</taxon>
        <taxon>Caudoviricetes</taxon>
    </lineage>
</organism>
<evidence type="ECO:0000256" key="1">
    <source>
        <dbReference type="SAM" id="MobiDB-lite"/>
    </source>
</evidence>
<accession>A0A8S5U8P0</accession>
<proteinExistence type="predicted"/>
<dbReference type="EMBL" id="BK016037">
    <property type="protein sequence ID" value="DAF90831.1"/>
    <property type="molecule type" value="Genomic_DNA"/>
</dbReference>
<feature type="region of interest" description="Disordered" evidence="1">
    <location>
        <begin position="1"/>
        <end position="37"/>
    </location>
</feature>